<evidence type="ECO:0008006" key="4">
    <source>
        <dbReference type="Google" id="ProtNLM"/>
    </source>
</evidence>
<evidence type="ECO:0000313" key="2">
    <source>
        <dbReference type="EMBL" id="CAH2046563.1"/>
    </source>
</evidence>
<dbReference type="Proteomes" id="UP000836841">
    <property type="component" value="Chromosome 2"/>
</dbReference>
<proteinExistence type="predicted"/>
<dbReference type="EMBL" id="OU466858">
    <property type="protein sequence ID" value="CAH2046563.1"/>
    <property type="molecule type" value="Genomic_DNA"/>
</dbReference>
<dbReference type="AlphaFoldDB" id="A0AAU9RT85"/>
<keyword evidence="1" id="KW-1133">Transmembrane helix</keyword>
<evidence type="ECO:0000256" key="1">
    <source>
        <dbReference type="SAM" id="Phobius"/>
    </source>
</evidence>
<evidence type="ECO:0000313" key="3">
    <source>
        <dbReference type="Proteomes" id="UP000836841"/>
    </source>
</evidence>
<organism evidence="2 3">
    <name type="scientific">Thlaspi arvense</name>
    <name type="common">Field penny-cress</name>
    <dbReference type="NCBI Taxonomy" id="13288"/>
    <lineage>
        <taxon>Eukaryota</taxon>
        <taxon>Viridiplantae</taxon>
        <taxon>Streptophyta</taxon>
        <taxon>Embryophyta</taxon>
        <taxon>Tracheophyta</taxon>
        <taxon>Spermatophyta</taxon>
        <taxon>Magnoliopsida</taxon>
        <taxon>eudicotyledons</taxon>
        <taxon>Gunneridae</taxon>
        <taxon>Pentapetalae</taxon>
        <taxon>rosids</taxon>
        <taxon>malvids</taxon>
        <taxon>Brassicales</taxon>
        <taxon>Brassicaceae</taxon>
        <taxon>Thlaspideae</taxon>
        <taxon>Thlaspi</taxon>
    </lineage>
</organism>
<keyword evidence="1" id="KW-0812">Transmembrane</keyword>
<feature type="transmembrane region" description="Helical" evidence="1">
    <location>
        <begin position="34"/>
        <end position="54"/>
    </location>
</feature>
<feature type="transmembrane region" description="Helical" evidence="1">
    <location>
        <begin position="114"/>
        <end position="131"/>
    </location>
</feature>
<protein>
    <recommendedName>
        <fullName evidence="4">Transmembrane protein</fullName>
    </recommendedName>
</protein>
<name>A0AAU9RT85_THLAR</name>
<keyword evidence="3" id="KW-1185">Reference proteome</keyword>
<gene>
    <name evidence="2" type="ORF">TAV2_LOCUS5209</name>
</gene>
<keyword evidence="1" id="KW-0472">Membrane</keyword>
<accession>A0AAU9RT85</accession>
<reference evidence="2 3" key="1">
    <citation type="submission" date="2022-03" db="EMBL/GenBank/DDBJ databases">
        <authorList>
            <person name="Nunn A."/>
            <person name="Chopra R."/>
            <person name="Nunn A."/>
            <person name="Contreras Garrido A."/>
        </authorList>
    </citation>
    <scope>NUCLEOTIDE SEQUENCE [LARGE SCALE GENOMIC DNA]</scope>
</reference>
<sequence>MSVLDMMSMTYMFCSMISHTTFVVRGSIDVTWEAIVGVLDVLAHGIGFAIHFVFCFEMGPQAHMCGDDKKIRKLRNHRKRINFSDGMMFTLLNGTPERDREMELRLGVGLKRKILSVFFFLFCVLFCFGFLGRARVFVLLNCNVGDTNKDEDGSKEISHVSCSCYLIL</sequence>